<evidence type="ECO:0000256" key="1">
    <source>
        <dbReference type="ARBA" id="ARBA00004123"/>
    </source>
</evidence>
<keyword evidence="3" id="KW-0819">tRNA processing</keyword>
<sequence>MAAPMDLNVCLEEAGSLKSKVKLAFELGYDVIAVNYVIPELQSQTQKKKRKSTDQQQLLSPSQVKLSDEIIADLNLKQGKHSQKQLARISTVITDTSNLHRLSSEQVQSFELIAVQPTSEKTFHQACSNLDIDIITIDVTQRLPFHIKRASIHKALERGIHFEIQYCPAIRDSSTRKNTISNVLSLISCCKGKNVILTSGCLKPIELRGPYDVANLGMIFGLTQAQGKEAITTNCRAVLYHSESRRALKSTISVIKSSQIQSKDSWILNKCRLDTDGEGNGDDTEANNIQQVRKKIRNEDVIGDG</sequence>
<proteinExistence type="inferred from homology"/>
<reference evidence="4 5" key="1">
    <citation type="submission" date="2022-12" db="EMBL/GenBank/DDBJ databases">
        <title>Chromosome-level genome of Tegillarca granosa.</title>
        <authorList>
            <person name="Kim J."/>
        </authorList>
    </citation>
    <scope>NUCLEOTIDE SEQUENCE [LARGE SCALE GENOMIC DNA]</scope>
    <source>
        <strain evidence="4">Teg-2019</strain>
        <tissue evidence="4">Adductor muscle</tissue>
    </source>
</reference>
<dbReference type="Pfam" id="PF01876">
    <property type="entry name" value="RNase_P_p30"/>
    <property type="match status" value="1"/>
</dbReference>
<name>A0ABQ9FI89_TEGGR</name>
<comment type="caution">
    <text evidence="4">The sequence shown here is derived from an EMBL/GenBank/DDBJ whole genome shotgun (WGS) entry which is preliminary data.</text>
</comment>
<keyword evidence="5" id="KW-1185">Reference proteome</keyword>
<dbReference type="InterPro" id="IPR002738">
    <property type="entry name" value="RNase_P_p30"/>
</dbReference>
<dbReference type="SUPFAM" id="SSF89550">
    <property type="entry name" value="PHP domain-like"/>
    <property type="match status" value="1"/>
</dbReference>
<evidence type="ECO:0000256" key="2">
    <source>
        <dbReference type="ARBA" id="ARBA00007331"/>
    </source>
</evidence>
<gene>
    <name evidence="4" type="ORF">KUTeg_004921</name>
</gene>
<protein>
    <submittedName>
        <fullName evidence="4">Uncharacterized protein</fullName>
    </submittedName>
</protein>
<evidence type="ECO:0000313" key="5">
    <source>
        <dbReference type="Proteomes" id="UP001217089"/>
    </source>
</evidence>
<dbReference type="PANTHER" id="PTHR13031">
    <property type="entry name" value="RIBONUCLEASE P SUBUNIT P30"/>
    <property type="match status" value="1"/>
</dbReference>
<dbReference type="EMBL" id="JARBDR010000246">
    <property type="protein sequence ID" value="KAJ8317017.1"/>
    <property type="molecule type" value="Genomic_DNA"/>
</dbReference>
<accession>A0ABQ9FI89</accession>
<comment type="subcellular location">
    <subcellularLocation>
        <location evidence="1">Nucleus</location>
    </subcellularLocation>
</comment>
<dbReference type="Gene3D" id="3.20.20.140">
    <property type="entry name" value="Metal-dependent hydrolases"/>
    <property type="match status" value="1"/>
</dbReference>
<organism evidence="4 5">
    <name type="scientific">Tegillarca granosa</name>
    <name type="common">Malaysian cockle</name>
    <name type="synonym">Anadara granosa</name>
    <dbReference type="NCBI Taxonomy" id="220873"/>
    <lineage>
        <taxon>Eukaryota</taxon>
        <taxon>Metazoa</taxon>
        <taxon>Spiralia</taxon>
        <taxon>Lophotrochozoa</taxon>
        <taxon>Mollusca</taxon>
        <taxon>Bivalvia</taxon>
        <taxon>Autobranchia</taxon>
        <taxon>Pteriomorphia</taxon>
        <taxon>Arcoida</taxon>
        <taxon>Arcoidea</taxon>
        <taxon>Arcidae</taxon>
        <taxon>Tegillarca</taxon>
    </lineage>
</organism>
<comment type="similarity">
    <text evidence="2">Belongs to the eukaryotic/archaeal RNase P protein component 3 family.</text>
</comment>
<evidence type="ECO:0000313" key="4">
    <source>
        <dbReference type="EMBL" id="KAJ8317017.1"/>
    </source>
</evidence>
<dbReference type="PANTHER" id="PTHR13031:SF0">
    <property type="entry name" value="RIBONUCLEASE P PROTEIN SUBUNIT P30"/>
    <property type="match status" value="1"/>
</dbReference>
<evidence type="ECO:0000256" key="3">
    <source>
        <dbReference type="ARBA" id="ARBA00022694"/>
    </source>
</evidence>
<dbReference type="InterPro" id="IPR016195">
    <property type="entry name" value="Pol/histidinol_Pase-like"/>
</dbReference>
<dbReference type="Proteomes" id="UP001217089">
    <property type="component" value="Unassembled WGS sequence"/>
</dbReference>